<gene>
    <name evidence="1" type="ORF">BJ138DRAFT_964040</name>
</gene>
<feature type="non-terminal residue" evidence="1">
    <location>
        <position position="1"/>
    </location>
</feature>
<name>A0ACB7ZWY2_9AGAM</name>
<comment type="caution">
    <text evidence="1">The sequence shown here is derived from an EMBL/GenBank/DDBJ whole genome shotgun (WGS) entry which is preliminary data.</text>
</comment>
<proteinExistence type="predicted"/>
<dbReference type="EMBL" id="MU268131">
    <property type="protein sequence ID" value="KAH7905740.1"/>
    <property type="molecule type" value="Genomic_DNA"/>
</dbReference>
<reference evidence="1" key="1">
    <citation type="journal article" date="2021" name="New Phytol.">
        <title>Evolutionary innovations through gain and loss of genes in the ectomycorrhizal Boletales.</title>
        <authorList>
            <person name="Wu G."/>
            <person name="Miyauchi S."/>
            <person name="Morin E."/>
            <person name="Kuo A."/>
            <person name="Drula E."/>
            <person name="Varga T."/>
            <person name="Kohler A."/>
            <person name="Feng B."/>
            <person name="Cao Y."/>
            <person name="Lipzen A."/>
            <person name="Daum C."/>
            <person name="Hundley H."/>
            <person name="Pangilinan J."/>
            <person name="Johnson J."/>
            <person name="Barry K."/>
            <person name="LaButti K."/>
            <person name="Ng V."/>
            <person name="Ahrendt S."/>
            <person name="Min B."/>
            <person name="Choi I.G."/>
            <person name="Park H."/>
            <person name="Plett J.M."/>
            <person name="Magnuson J."/>
            <person name="Spatafora J.W."/>
            <person name="Nagy L.G."/>
            <person name="Henrissat B."/>
            <person name="Grigoriev I.V."/>
            <person name="Yang Z.L."/>
            <person name="Xu J."/>
            <person name="Martin F.M."/>
        </authorList>
    </citation>
    <scope>NUCLEOTIDE SEQUENCE</scope>
    <source>
        <strain evidence="1">ATCC 28755</strain>
    </source>
</reference>
<sequence>IKNTQHSDVVEETLRQFRAGKAPKDVRLDVTIGNLRDRSVNWLVTAHKLINKAEIVKKSFSLCKAGRFDLSFDTLTSADALRTLRDLPRTEPDLWSCIVPRATSVPENNSSILDDAEPFSSEDTEVDDDEVAEGQLIVENGSESDAYEITVEAPGDVPAAVGAGLEEEVEQGRGKRRRTANKQYKEYEGH</sequence>
<keyword evidence="2" id="KW-1185">Reference proteome</keyword>
<evidence type="ECO:0000313" key="1">
    <source>
        <dbReference type="EMBL" id="KAH7905740.1"/>
    </source>
</evidence>
<evidence type="ECO:0000313" key="2">
    <source>
        <dbReference type="Proteomes" id="UP000790377"/>
    </source>
</evidence>
<protein>
    <submittedName>
        <fullName evidence="1">Uncharacterized protein</fullName>
    </submittedName>
</protein>
<accession>A0ACB7ZWY2</accession>
<feature type="non-terminal residue" evidence="1">
    <location>
        <position position="190"/>
    </location>
</feature>
<organism evidence="1 2">
    <name type="scientific">Hygrophoropsis aurantiaca</name>
    <dbReference type="NCBI Taxonomy" id="72124"/>
    <lineage>
        <taxon>Eukaryota</taxon>
        <taxon>Fungi</taxon>
        <taxon>Dikarya</taxon>
        <taxon>Basidiomycota</taxon>
        <taxon>Agaricomycotina</taxon>
        <taxon>Agaricomycetes</taxon>
        <taxon>Agaricomycetidae</taxon>
        <taxon>Boletales</taxon>
        <taxon>Coniophorineae</taxon>
        <taxon>Hygrophoropsidaceae</taxon>
        <taxon>Hygrophoropsis</taxon>
    </lineage>
</organism>
<dbReference type="Proteomes" id="UP000790377">
    <property type="component" value="Unassembled WGS sequence"/>
</dbReference>